<sequence>MGDKNNTGRVKTGIDGFDELIEGGLTKNTVTLIS</sequence>
<proteinExistence type="predicted"/>
<name>X0WSF9_9ZZZZ</name>
<reference evidence="1" key="1">
    <citation type="journal article" date="2014" name="Front. Microbiol.">
        <title>High frequency of phylogenetically diverse reductive dehalogenase-homologous genes in deep subseafloor sedimentary metagenomes.</title>
        <authorList>
            <person name="Kawai M."/>
            <person name="Futagami T."/>
            <person name="Toyoda A."/>
            <person name="Takaki Y."/>
            <person name="Nishi S."/>
            <person name="Hori S."/>
            <person name="Arai W."/>
            <person name="Tsubouchi T."/>
            <person name="Morono Y."/>
            <person name="Uchiyama I."/>
            <person name="Ito T."/>
            <person name="Fujiyama A."/>
            <person name="Inagaki F."/>
            <person name="Takami H."/>
        </authorList>
    </citation>
    <scope>NUCLEOTIDE SEQUENCE</scope>
    <source>
        <strain evidence="1">Expedition CK06-06</strain>
    </source>
</reference>
<dbReference type="AlphaFoldDB" id="X0WSF9"/>
<accession>X0WSF9</accession>
<dbReference type="EMBL" id="BARS01045514">
    <property type="protein sequence ID" value="GAG33600.1"/>
    <property type="molecule type" value="Genomic_DNA"/>
</dbReference>
<comment type="caution">
    <text evidence="1">The sequence shown here is derived from an EMBL/GenBank/DDBJ whole genome shotgun (WGS) entry which is preliminary data.</text>
</comment>
<organism evidence="1">
    <name type="scientific">marine sediment metagenome</name>
    <dbReference type="NCBI Taxonomy" id="412755"/>
    <lineage>
        <taxon>unclassified sequences</taxon>
        <taxon>metagenomes</taxon>
        <taxon>ecological metagenomes</taxon>
    </lineage>
</organism>
<dbReference type="Gene3D" id="3.40.50.300">
    <property type="entry name" value="P-loop containing nucleotide triphosphate hydrolases"/>
    <property type="match status" value="1"/>
</dbReference>
<protein>
    <submittedName>
        <fullName evidence="1">Uncharacterized protein</fullName>
    </submittedName>
</protein>
<feature type="non-terminal residue" evidence="1">
    <location>
        <position position="34"/>
    </location>
</feature>
<gene>
    <name evidence="1" type="ORF">S01H1_68627</name>
</gene>
<dbReference type="InterPro" id="IPR027417">
    <property type="entry name" value="P-loop_NTPase"/>
</dbReference>
<evidence type="ECO:0000313" key="1">
    <source>
        <dbReference type="EMBL" id="GAG33600.1"/>
    </source>
</evidence>